<dbReference type="Pfam" id="PF07103">
    <property type="entry name" value="DUF1365"/>
    <property type="match status" value="1"/>
</dbReference>
<evidence type="ECO:0000256" key="1">
    <source>
        <dbReference type="SAM" id="MobiDB-lite"/>
    </source>
</evidence>
<dbReference type="AlphaFoldDB" id="A0A895XSD0"/>
<keyword evidence="3" id="KW-1185">Reference proteome</keyword>
<dbReference type="PANTHER" id="PTHR33973">
    <property type="entry name" value="OS07G0153300 PROTEIN"/>
    <property type="match status" value="1"/>
</dbReference>
<feature type="region of interest" description="Disordered" evidence="1">
    <location>
        <begin position="1"/>
        <end position="33"/>
    </location>
</feature>
<dbReference type="RefSeq" id="WP_213172422.1">
    <property type="nucleotide sequence ID" value="NZ_CP070496.1"/>
</dbReference>
<evidence type="ECO:0000313" key="2">
    <source>
        <dbReference type="EMBL" id="QSB06413.1"/>
    </source>
</evidence>
<evidence type="ECO:0000313" key="3">
    <source>
        <dbReference type="Proteomes" id="UP000662939"/>
    </source>
</evidence>
<accession>A0A895XSD0</accession>
<dbReference type="EMBL" id="CP070496">
    <property type="protein sequence ID" value="QSB06413.1"/>
    <property type="molecule type" value="Genomic_DNA"/>
</dbReference>
<proteinExistence type="predicted"/>
<organism evidence="2 3">
    <name type="scientific">Natronoglycomyces albus</name>
    <dbReference type="NCBI Taxonomy" id="2811108"/>
    <lineage>
        <taxon>Bacteria</taxon>
        <taxon>Bacillati</taxon>
        <taxon>Actinomycetota</taxon>
        <taxon>Actinomycetes</taxon>
        <taxon>Glycomycetales</taxon>
        <taxon>Glycomycetaceae</taxon>
        <taxon>Natronoglycomyces</taxon>
    </lineage>
</organism>
<dbReference type="Proteomes" id="UP000662939">
    <property type="component" value="Chromosome"/>
</dbReference>
<dbReference type="PANTHER" id="PTHR33973:SF4">
    <property type="entry name" value="OS07G0153300 PROTEIN"/>
    <property type="match status" value="1"/>
</dbReference>
<dbReference type="InterPro" id="IPR010775">
    <property type="entry name" value="DUF1365"/>
</dbReference>
<sequence>MKALEGMAAQSTSQPGFGPADAAQDQTQPHGQVRYRRHQASSRWAKSAHLYRGTVSHVRQEPFHYQFRHRTYYWLVDLDDMPRPPWYLRPLAGFKAKDHMGGPGSSTKESISAFVAKHGVDVSGSRFLMLCHARVFGYVFNPLTVFWCLDKDRLQCVVAEVHNTYGQRHRYFLRTDDQGRAEVDKVFYVSPFNPVDGYYRMRLPLPGRRLRIAVQLNRPDGSAFTAGLSGRRQRASTFALLAAAFRHPFSTVAVSAGIRWHGIRLYARRLPVMPRPKRAPQEGQS</sequence>
<name>A0A895XSD0_9ACTN</name>
<reference evidence="2" key="1">
    <citation type="submission" date="2021-02" db="EMBL/GenBank/DDBJ databases">
        <title>Natronoglycomyces albus gen. nov., sp. nov, a haloalkaliphilic actinobacterium from a soda solonchak soil.</title>
        <authorList>
            <person name="Sorokin D.Y."/>
            <person name="Khijniak T.V."/>
            <person name="Zakharycheva A.P."/>
            <person name="Boueva O.V."/>
            <person name="Ariskina E.V."/>
            <person name="Hahnke R.L."/>
            <person name="Bunk B."/>
            <person name="Sproer C."/>
            <person name="Schumann P."/>
            <person name="Evtushenko L.I."/>
            <person name="Kublanov I.V."/>
        </authorList>
    </citation>
    <scope>NUCLEOTIDE SEQUENCE</scope>
    <source>
        <strain evidence="2">DSM 106290</strain>
    </source>
</reference>
<dbReference type="KEGG" id="nav:JQS30_05785"/>
<protein>
    <submittedName>
        <fullName evidence="2">DUF1365 domain-containing protein</fullName>
    </submittedName>
</protein>
<gene>
    <name evidence="2" type="ORF">JQS30_05785</name>
</gene>